<dbReference type="GeneID" id="39982310"/>
<dbReference type="AlphaFoldDB" id="A0A1X0P5B7"/>
<dbReference type="RefSeq" id="XP_028886188.1">
    <property type="nucleotide sequence ID" value="XM_029022530.1"/>
</dbReference>
<accession>A0A1X0P5B7</accession>
<dbReference type="VEuPathDB" id="TriTrypDB:TM35_000043360"/>
<protein>
    <submittedName>
        <fullName evidence="1">Uncharacterized protein</fullName>
    </submittedName>
</protein>
<proteinExistence type="predicted"/>
<name>A0A1X0P5B7_9TRYP</name>
<comment type="caution">
    <text evidence="1">The sequence shown here is derived from an EMBL/GenBank/DDBJ whole genome shotgun (WGS) entry which is preliminary data.</text>
</comment>
<dbReference type="OrthoDB" id="273259at2759"/>
<evidence type="ECO:0000313" key="2">
    <source>
        <dbReference type="Proteomes" id="UP000192257"/>
    </source>
</evidence>
<evidence type="ECO:0000313" key="1">
    <source>
        <dbReference type="EMBL" id="ORC92122.1"/>
    </source>
</evidence>
<dbReference type="EMBL" id="NBCO01000004">
    <property type="protein sequence ID" value="ORC92122.1"/>
    <property type="molecule type" value="Genomic_DNA"/>
</dbReference>
<gene>
    <name evidence="1" type="ORF">TM35_000043360</name>
</gene>
<dbReference type="Proteomes" id="UP000192257">
    <property type="component" value="Unassembled WGS sequence"/>
</dbReference>
<sequence length="205" mass="23312">MELDVVDENEVYTRAVQEAKWDILKGADVKVDWQQIQSRHPFFNDVVTDAGRQARQLASVMAATEFFIKQMLCCCENSWVSPKVDDEKKLKQWQGSLAVLLSLYASSSVPTRVRWEATVREHNSSSDAGIEPNLDFNGANIKEDEDEDDGSFVENQLKELISQCVAASRVWCRQLQNRGKSELAEKLRRAVSVMNAFVVPKTLEW</sequence>
<organism evidence="1 2">
    <name type="scientific">Trypanosoma theileri</name>
    <dbReference type="NCBI Taxonomy" id="67003"/>
    <lineage>
        <taxon>Eukaryota</taxon>
        <taxon>Discoba</taxon>
        <taxon>Euglenozoa</taxon>
        <taxon>Kinetoplastea</taxon>
        <taxon>Metakinetoplastina</taxon>
        <taxon>Trypanosomatida</taxon>
        <taxon>Trypanosomatidae</taxon>
        <taxon>Trypanosoma</taxon>
    </lineage>
</organism>
<reference evidence="1 2" key="1">
    <citation type="submission" date="2017-03" db="EMBL/GenBank/DDBJ databases">
        <title>An alternative strategy for trypanosome survival in the mammalian bloodstream revealed through genome and transcriptome analysis of the ubiquitous bovine parasite Trypanosoma (Megatrypanum) theileri.</title>
        <authorList>
            <person name="Kelly S."/>
            <person name="Ivens A."/>
            <person name="Mott A."/>
            <person name="O'Neill E."/>
            <person name="Emms D."/>
            <person name="Macleod O."/>
            <person name="Voorheis P."/>
            <person name="Matthews J."/>
            <person name="Matthews K."/>
            <person name="Carrington M."/>
        </authorList>
    </citation>
    <scope>NUCLEOTIDE SEQUENCE [LARGE SCALE GENOMIC DNA]</scope>
    <source>
        <strain evidence="1">Edinburgh</strain>
    </source>
</reference>
<keyword evidence="2" id="KW-1185">Reference proteome</keyword>